<dbReference type="GO" id="GO:0004190">
    <property type="term" value="F:aspartic-type endopeptidase activity"/>
    <property type="evidence" value="ECO:0007669"/>
    <property type="project" value="UniProtKB-KW"/>
</dbReference>
<feature type="active site" evidence="7">
    <location>
        <position position="269"/>
    </location>
</feature>
<dbReference type="PANTHER" id="PTHR47966:SF51">
    <property type="entry name" value="BETA-SITE APP-CLEAVING ENZYME, ISOFORM A-RELATED"/>
    <property type="match status" value="1"/>
</dbReference>
<evidence type="ECO:0000256" key="2">
    <source>
        <dbReference type="ARBA" id="ARBA00022670"/>
    </source>
</evidence>
<name>A0A9P0MR48_NEZVI</name>
<dbReference type="FunFam" id="2.40.70.10:FF:000008">
    <property type="entry name" value="Cathepsin D"/>
    <property type="match status" value="1"/>
</dbReference>
<keyword evidence="6" id="KW-0325">Glycoprotein</keyword>
<proteinExistence type="inferred from homology"/>
<keyword evidence="10" id="KW-0732">Signal</keyword>
<keyword evidence="2 9" id="KW-0645">Protease</keyword>
<dbReference type="AlphaFoldDB" id="A0A9P0MR48"/>
<keyword evidence="13" id="KW-1185">Reference proteome</keyword>
<keyword evidence="5 8" id="KW-1015">Disulfide bond</keyword>
<feature type="disulfide bond" evidence="8">
    <location>
        <begin position="99"/>
        <end position="104"/>
    </location>
</feature>
<dbReference type="InterPro" id="IPR001461">
    <property type="entry name" value="Aspartic_peptidase_A1"/>
</dbReference>
<dbReference type="PROSITE" id="PS51767">
    <property type="entry name" value="PEPTIDASE_A1"/>
    <property type="match status" value="1"/>
</dbReference>
<evidence type="ECO:0000256" key="6">
    <source>
        <dbReference type="ARBA" id="ARBA00023180"/>
    </source>
</evidence>
<gene>
    <name evidence="12" type="ORF">NEZAVI_LOCUS10855</name>
</gene>
<dbReference type="EMBL" id="OV725081">
    <property type="protein sequence ID" value="CAH1401919.1"/>
    <property type="molecule type" value="Genomic_DNA"/>
</dbReference>
<dbReference type="GO" id="GO:0006508">
    <property type="term" value="P:proteolysis"/>
    <property type="evidence" value="ECO:0007669"/>
    <property type="project" value="UniProtKB-KW"/>
</dbReference>
<feature type="disulfide bond" evidence="8">
    <location>
        <begin position="304"/>
        <end position="341"/>
    </location>
</feature>
<evidence type="ECO:0000256" key="8">
    <source>
        <dbReference type="PIRSR" id="PIRSR601461-2"/>
    </source>
</evidence>
<dbReference type="Gene3D" id="2.60.40.1960">
    <property type="match status" value="1"/>
</dbReference>
<evidence type="ECO:0000256" key="3">
    <source>
        <dbReference type="ARBA" id="ARBA00022750"/>
    </source>
</evidence>
<dbReference type="SUPFAM" id="SSF50630">
    <property type="entry name" value="Acid proteases"/>
    <property type="match status" value="1"/>
</dbReference>
<dbReference type="PRINTS" id="PR00792">
    <property type="entry name" value="PEPSIN"/>
</dbReference>
<reference evidence="12" key="1">
    <citation type="submission" date="2022-01" db="EMBL/GenBank/DDBJ databases">
        <authorList>
            <person name="King R."/>
        </authorList>
    </citation>
    <scope>NUCLEOTIDE SEQUENCE</scope>
</reference>
<keyword evidence="4 9" id="KW-0378">Hydrolase</keyword>
<dbReference type="OrthoDB" id="771136at2759"/>
<dbReference type="PROSITE" id="PS00141">
    <property type="entry name" value="ASP_PROTEASE"/>
    <property type="match status" value="1"/>
</dbReference>
<dbReference type="InterPro" id="IPR033121">
    <property type="entry name" value="PEPTIDASE_A1"/>
</dbReference>
<sequence>MASRFLNLLVFYFVMEGQALLTRISLNKGREISHIRGLERHLKILKSQRNRLDQGGIVYLKDYENIHYYGEIGLGTPSQRFKVLFDTGSSNSWILSNKCQDMACRNHRKYSSEKSSTFTKNGTMVSLQYAIGRLKGFLSTDNLELAGMNIENQTFIEVTKKNFACNTLFDGIVGLGYPSPAMRDVSTPIQNIFQQGHGHCVFSFYLKSNVSDNNAGEILFGGIDEEIVEKTTLRYSPVTKKHHWQIAIDRVTVDDGPSVCDGGCQASVDTATSLIVGPIGDIHRINIAVGGDTRAISGVHTVDCDSIASLPAVIFTINGQDFQLKGEDYVFKVTSEDGISCLSGFMGMNLPNNTWILGHTFIKNFYTVFDMDESRIGFGKLKNEQKLIKVE</sequence>
<dbReference type="PANTHER" id="PTHR47966">
    <property type="entry name" value="BETA-SITE APP-CLEAVING ENZYME, ISOFORM A-RELATED"/>
    <property type="match status" value="1"/>
</dbReference>
<dbReference type="Gene3D" id="2.40.70.10">
    <property type="entry name" value="Acid Proteases"/>
    <property type="match status" value="2"/>
</dbReference>
<dbReference type="Pfam" id="PF00026">
    <property type="entry name" value="Asp"/>
    <property type="match status" value="1"/>
</dbReference>
<feature type="chain" id="PRO_5040252696" description="Peptidase A1 domain-containing protein" evidence="10">
    <location>
        <begin position="20"/>
        <end position="391"/>
    </location>
</feature>
<dbReference type="FunFam" id="2.40.70.10:FF:000002">
    <property type="entry name" value="Vacuolar aspartic proteinase"/>
    <property type="match status" value="1"/>
</dbReference>
<evidence type="ECO:0000256" key="10">
    <source>
        <dbReference type="SAM" id="SignalP"/>
    </source>
</evidence>
<evidence type="ECO:0000259" key="11">
    <source>
        <dbReference type="PROSITE" id="PS51767"/>
    </source>
</evidence>
<comment type="similarity">
    <text evidence="1 9">Belongs to the peptidase A1 family.</text>
</comment>
<evidence type="ECO:0000256" key="9">
    <source>
        <dbReference type="RuleBase" id="RU000454"/>
    </source>
</evidence>
<dbReference type="InterPro" id="IPR001969">
    <property type="entry name" value="Aspartic_peptidase_AS"/>
</dbReference>
<feature type="domain" description="Peptidase A1" evidence="11">
    <location>
        <begin position="68"/>
        <end position="379"/>
    </location>
</feature>
<feature type="disulfide bond" evidence="8">
    <location>
        <begin position="260"/>
        <end position="264"/>
    </location>
</feature>
<keyword evidence="3 9" id="KW-0064">Aspartyl protease</keyword>
<dbReference type="InterPro" id="IPR021109">
    <property type="entry name" value="Peptidase_aspartic_dom_sf"/>
</dbReference>
<organism evidence="12 13">
    <name type="scientific">Nezara viridula</name>
    <name type="common">Southern green stink bug</name>
    <name type="synonym">Cimex viridulus</name>
    <dbReference type="NCBI Taxonomy" id="85310"/>
    <lineage>
        <taxon>Eukaryota</taxon>
        <taxon>Metazoa</taxon>
        <taxon>Ecdysozoa</taxon>
        <taxon>Arthropoda</taxon>
        <taxon>Hexapoda</taxon>
        <taxon>Insecta</taxon>
        <taxon>Pterygota</taxon>
        <taxon>Neoptera</taxon>
        <taxon>Paraneoptera</taxon>
        <taxon>Hemiptera</taxon>
        <taxon>Heteroptera</taxon>
        <taxon>Panheteroptera</taxon>
        <taxon>Pentatomomorpha</taxon>
        <taxon>Pentatomoidea</taxon>
        <taxon>Pentatomidae</taxon>
        <taxon>Pentatominae</taxon>
        <taxon>Nezara</taxon>
    </lineage>
</organism>
<feature type="active site" evidence="7">
    <location>
        <position position="86"/>
    </location>
</feature>
<evidence type="ECO:0000256" key="4">
    <source>
        <dbReference type="ARBA" id="ARBA00022801"/>
    </source>
</evidence>
<evidence type="ECO:0000256" key="7">
    <source>
        <dbReference type="PIRSR" id="PIRSR601461-1"/>
    </source>
</evidence>
<protein>
    <recommendedName>
        <fullName evidence="11">Peptidase A1 domain-containing protein</fullName>
    </recommendedName>
</protein>
<evidence type="ECO:0000313" key="13">
    <source>
        <dbReference type="Proteomes" id="UP001152798"/>
    </source>
</evidence>
<feature type="signal peptide" evidence="10">
    <location>
        <begin position="1"/>
        <end position="19"/>
    </location>
</feature>
<evidence type="ECO:0000256" key="1">
    <source>
        <dbReference type="ARBA" id="ARBA00007447"/>
    </source>
</evidence>
<accession>A0A9P0MR48</accession>
<evidence type="ECO:0000313" key="12">
    <source>
        <dbReference type="EMBL" id="CAH1401919.1"/>
    </source>
</evidence>
<dbReference type="Proteomes" id="UP001152798">
    <property type="component" value="Chromosome 5"/>
</dbReference>
<evidence type="ECO:0000256" key="5">
    <source>
        <dbReference type="ARBA" id="ARBA00023157"/>
    </source>
</evidence>